<accession>A0A0F9CUF5</accession>
<protein>
    <submittedName>
        <fullName evidence="2">Uncharacterized protein</fullName>
    </submittedName>
</protein>
<dbReference type="PANTHER" id="PTHR37947:SF2">
    <property type="entry name" value="VON WILLEBRAND FACTOR TYPE A"/>
    <property type="match status" value="1"/>
</dbReference>
<comment type="caution">
    <text evidence="2">The sequence shown here is derived from an EMBL/GenBank/DDBJ whole genome shotgun (WGS) entry which is preliminary data.</text>
</comment>
<feature type="non-terminal residue" evidence="2">
    <location>
        <position position="1"/>
    </location>
</feature>
<evidence type="ECO:0000256" key="1">
    <source>
        <dbReference type="SAM" id="MobiDB-lite"/>
    </source>
</evidence>
<dbReference type="EMBL" id="LAZR01031680">
    <property type="protein sequence ID" value="KKL53023.1"/>
    <property type="molecule type" value="Genomic_DNA"/>
</dbReference>
<feature type="region of interest" description="Disordered" evidence="1">
    <location>
        <begin position="238"/>
        <end position="305"/>
    </location>
</feature>
<name>A0A0F9CUF5_9ZZZZ</name>
<sequence length="305" mass="34004">WGGYGRFWEQVLRWAGKAGQGGDCEVYADIRNRDVTLTVDAVDSAGKFVQFADLTGRVITPTFEKNDLQLTQIGPGRYRAGFRAGVPGSYLVHLRYRKAGGEAGTVQMVQTVVTVPYAPEYRDLSDNEALMRSVAAATGGRVLTNDPEQSVLFERAGVNFPHTAIPITKHLLIVWLVLFLLDVAIRRIAVDFVALWRRAVAWVKSLFGRTAAAEETVDRLKERTRRLRKEMSIKSADPLASHRYKGATEDTRPLDMPSPVAPAEPDKPEREPSAPAKDAKGEQPEHLQRLLRAKRQAKGRMDKKD</sequence>
<dbReference type="SUPFAM" id="SSF81296">
    <property type="entry name" value="E set domains"/>
    <property type="match status" value="1"/>
</dbReference>
<evidence type="ECO:0000313" key="2">
    <source>
        <dbReference type="EMBL" id="KKL53023.1"/>
    </source>
</evidence>
<feature type="compositionally biased region" description="Basic residues" evidence="1">
    <location>
        <begin position="289"/>
        <end position="298"/>
    </location>
</feature>
<feature type="compositionally biased region" description="Basic and acidic residues" evidence="1">
    <location>
        <begin position="264"/>
        <end position="288"/>
    </location>
</feature>
<organism evidence="2">
    <name type="scientific">marine sediment metagenome</name>
    <dbReference type="NCBI Taxonomy" id="412755"/>
    <lineage>
        <taxon>unclassified sequences</taxon>
        <taxon>metagenomes</taxon>
        <taxon>ecological metagenomes</taxon>
    </lineage>
</organism>
<reference evidence="2" key="1">
    <citation type="journal article" date="2015" name="Nature">
        <title>Complex archaea that bridge the gap between prokaryotes and eukaryotes.</title>
        <authorList>
            <person name="Spang A."/>
            <person name="Saw J.H."/>
            <person name="Jorgensen S.L."/>
            <person name="Zaremba-Niedzwiedzka K."/>
            <person name="Martijn J."/>
            <person name="Lind A.E."/>
            <person name="van Eijk R."/>
            <person name="Schleper C."/>
            <person name="Guy L."/>
            <person name="Ettema T.J."/>
        </authorList>
    </citation>
    <scope>NUCLEOTIDE SEQUENCE</scope>
</reference>
<gene>
    <name evidence="2" type="ORF">LCGC14_2279580</name>
</gene>
<dbReference type="PANTHER" id="PTHR37947">
    <property type="entry name" value="BLL2462 PROTEIN"/>
    <property type="match status" value="1"/>
</dbReference>
<dbReference type="AlphaFoldDB" id="A0A0F9CUF5"/>
<proteinExistence type="predicted"/>
<dbReference type="InterPro" id="IPR014756">
    <property type="entry name" value="Ig_E-set"/>
</dbReference>